<evidence type="ECO:0000259" key="5">
    <source>
        <dbReference type="Pfam" id="PF01979"/>
    </source>
</evidence>
<dbReference type="FunFam" id="3.20.20.140:FF:000014">
    <property type="entry name" value="5-methylthioadenosine/S-adenosylhomocysteine deaminase"/>
    <property type="match status" value="1"/>
</dbReference>
<evidence type="ECO:0000256" key="4">
    <source>
        <dbReference type="ARBA" id="ARBA00022833"/>
    </source>
</evidence>
<feature type="domain" description="Amidohydrolase-related" evidence="5">
    <location>
        <begin position="48"/>
        <end position="392"/>
    </location>
</feature>
<dbReference type="GO" id="GO:0016814">
    <property type="term" value="F:hydrolase activity, acting on carbon-nitrogen (but not peptide) bonds, in cyclic amidines"/>
    <property type="evidence" value="ECO:0007669"/>
    <property type="project" value="UniProtKB-ARBA"/>
</dbReference>
<dbReference type="GO" id="GO:0046872">
    <property type="term" value="F:metal ion binding"/>
    <property type="evidence" value="ECO:0007669"/>
    <property type="project" value="UniProtKB-KW"/>
</dbReference>
<dbReference type="AlphaFoldDB" id="A0A1Y2K5W9"/>
<dbReference type="STRING" id="1434232.MAIT1_03209"/>
<evidence type="ECO:0000313" key="7">
    <source>
        <dbReference type="Proteomes" id="UP000194003"/>
    </source>
</evidence>
<dbReference type="InterPro" id="IPR032466">
    <property type="entry name" value="Metal_Hydrolase"/>
</dbReference>
<reference evidence="6 7" key="1">
    <citation type="journal article" date="2016" name="BMC Genomics">
        <title>Combined genomic and structural analyses of a cultured magnetotactic bacterium reveals its niche adaptation to a dynamic environment.</title>
        <authorList>
            <person name="Araujo A.C."/>
            <person name="Morillo V."/>
            <person name="Cypriano J."/>
            <person name="Teixeira L.C."/>
            <person name="Leao P."/>
            <person name="Lyra S."/>
            <person name="Almeida L.G."/>
            <person name="Bazylinski D.A."/>
            <person name="Vasconcellos A.T."/>
            <person name="Abreu F."/>
            <person name="Lins U."/>
        </authorList>
    </citation>
    <scope>NUCLEOTIDE SEQUENCE [LARGE SCALE GENOMIC DNA]</scope>
    <source>
        <strain evidence="6 7">IT-1</strain>
    </source>
</reference>
<evidence type="ECO:0000256" key="1">
    <source>
        <dbReference type="ARBA" id="ARBA00006745"/>
    </source>
</evidence>
<dbReference type="Gene3D" id="3.20.20.140">
    <property type="entry name" value="Metal-dependent hydrolases"/>
    <property type="match status" value="1"/>
</dbReference>
<dbReference type="InterPro" id="IPR050287">
    <property type="entry name" value="MTA/SAH_deaminase"/>
</dbReference>
<dbReference type="Proteomes" id="UP000194003">
    <property type="component" value="Unassembled WGS sequence"/>
</dbReference>
<evidence type="ECO:0000313" key="6">
    <source>
        <dbReference type="EMBL" id="OSM05071.1"/>
    </source>
</evidence>
<organism evidence="6 7">
    <name type="scientific">Magnetofaba australis IT-1</name>
    <dbReference type="NCBI Taxonomy" id="1434232"/>
    <lineage>
        <taxon>Bacteria</taxon>
        <taxon>Pseudomonadati</taxon>
        <taxon>Pseudomonadota</taxon>
        <taxon>Magnetococcia</taxon>
        <taxon>Magnetococcales</taxon>
        <taxon>Magnetococcaceae</taxon>
        <taxon>Magnetofaba</taxon>
    </lineage>
</organism>
<keyword evidence="4" id="KW-0862">Zinc</keyword>
<dbReference type="Gene3D" id="2.30.40.10">
    <property type="entry name" value="Urease, subunit C, domain 1"/>
    <property type="match status" value="1"/>
</dbReference>
<sequence>MDLFVQNAWHPDHGQVDLEIEGGVIRAMGRHLVASLDVQVLDARGMAIIPGLVNAHTHAAMTLFRGFGDDMPLMQWLETRIWPAEAKLTEEDVYWGTRLACLEMIRSGAINFQDMYWHYHGVARAVEDSGLRAGVGAIFIDVAGKEQAEQFKQQAETLWEETSRYSDRVRYTLTPHAIYTVSPETLRWVAEFSEKHNVPVHIHLSETQHEVDTCLQQHGCRPTQHLANQGLLTERTFLAHAVHVDDAELDMIAKAGATLVTNPVSNMKLAVGGVFPLARAAQRDIPIALGTDGAASNNALDLFQDMKTFALIQKHADVDPTAAPAKLVWEIASGARAPIFGESGRIEVGQAADFLLIHRENPEMTPEHCFTSNLAYAATGHMVDTVVVDGRILMRGRHIEGEQEVRREAALRARALCEAL</sequence>
<dbReference type="InterPro" id="IPR006680">
    <property type="entry name" value="Amidohydro-rel"/>
</dbReference>
<evidence type="ECO:0000256" key="2">
    <source>
        <dbReference type="ARBA" id="ARBA00022723"/>
    </source>
</evidence>
<dbReference type="PANTHER" id="PTHR43794">
    <property type="entry name" value="AMINOHYDROLASE SSNA-RELATED"/>
    <property type="match status" value="1"/>
</dbReference>
<name>A0A1Y2K5W9_9PROT</name>
<keyword evidence="2" id="KW-0479">Metal-binding</keyword>
<dbReference type="CDD" id="cd01298">
    <property type="entry name" value="ATZ_TRZ_like"/>
    <property type="match status" value="1"/>
</dbReference>
<keyword evidence="7" id="KW-1185">Reference proteome</keyword>
<gene>
    <name evidence="6" type="ORF">MAIT1_03209</name>
</gene>
<dbReference type="RefSeq" id="WP_158089379.1">
    <property type="nucleotide sequence ID" value="NZ_LVJN01000018.1"/>
</dbReference>
<dbReference type="PANTHER" id="PTHR43794:SF11">
    <property type="entry name" value="AMIDOHYDROLASE-RELATED DOMAIN-CONTAINING PROTEIN"/>
    <property type="match status" value="1"/>
</dbReference>
<dbReference type="SUPFAM" id="SSF51338">
    <property type="entry name" value="Composite domain of metallo-dependent hydrolases"/>
    <property type="match status" value="1"/>
</dbReference>
<accession>A0A1Y2K5W9</accession>
<protein>
    <submittedName>
        <fullName evidence="6">Putative amidohydrolase</fullName>
    </submittedName>
</protein>
<dbReference type="SUPFAM" id="SSF51556">
    <property type="entry name" value="Metallo-dependent hydrolases"/>
    <property type="match status" value="1"/>
</dbReference>
<comment type="caution">
    <text evidence="6">The sequence shown here is derived from an EMBL/GenBank/DDBJ whole genome shotgun (WGS) entry which is preliminary data.</text>
</comment>
<evidence type="ECO:0000256" key="3">
    <source>
        <dbReference type="ARBA" id="ARBA00022801"/>
    </source>
</evidence>
<dbReference type="OrthoDB" id="9796020at2"/>
<dbReference type="Pfam" id="PF01979">
    <property type="entry name" value="Amidohydro_1"/>
    <property type="match status" value="1"/>
</dbReference>
<dbReference type="EMBL" id="LVJN01000018">
    <property type="protein sequence ID" value="OSM05071.1"/>
    <property type="molecule type" value="Genomic_DNA"/>
</dbReference>
<comment type="similarity">
    <text evidence="1">Belongs to the metallo-dependent hydrolases superfamily. ATZ/TRZ family.</text>
</comment>
<dbReference type="InterPro" id="IPR011059">
    <property type="entry name" value="Metal-dep_hydrolase_composite"/>
</dbReference>
<keyword evidence="3 6" id="KW-0378">Hydrolase</keyword>
<dbReference type="GO" id="GO:0019239">
    <property type="term" value="F:deaminase activity"/>
    <property type="evidence" value="ECO:0007669"/>
    <property type="project" value="UniProtKB-ARBA"/>
</dbReference>
<proteinExistence type="inferred from homology"/>